<reference evidence="8" key="1">
    <citation type="submission" date="2020-06" db="EMBL/GenBank/DDBJ databases">
        <authorList>
            <person name="Dong N."/>
        </authorList>
    </citation>
    <scope>NUCLEOTIDE SEQUENCE</scope>
    <source>
        <strain evidence="8">R1692</strain>
    </source>
</reference>
<dbReference type="PROSITE" id="PS50005">
    <property type="entry name" value="TPR"/>
    <property type="match status" value="1"/>
</dbReference>
<dbReference type="Proteomes" id="UP001170954">
    <property type="component" value="Unassembled WGS sequence"/>
</dbReference>
<feature type="transmembrane region" description="Helical" evidence="6">
    <location>
        <begin position="397"/>
        <end position="418"/>
    </location>
</feature>
<organism evidence="8 9">
    <name type="scientific">Sphingobacterium hotanense</name>
    <dbReference type="NCBI Taxonomy" id="649196"/>
    <lineage>
        <taxon>Bacteria</taxon>
        <taxon>Pseudomonadati</taxon>
        <taxon>Bacteroidota</taxon>
        <taxon>Sphingobacteriia</taxon>
        <taxon>Sphingobacteriales</taxon>
        <taxon>Sphingobacteriaceae</taxon>
        <taxon>Sphingobacterium</taxon>
    </lineage>
</organism>
<comment type="caution">
    <text evidence="8">The sequence shown here is derived from an EMBL/GenBank/DDBJ whole genome shotgun (WGS) entry which is preliminary data.</text>
</comment>
<dbReference type="SMART" id="SM00387">
    <property type="entry name" value="HATPase_c"/>
    <property type="match status" value="1"/>
</dbReference>
<dbReference type="RefSeq" id="WP_286651583.1">
    <property type="nucleotide sequence ID" value="NZ_JACAGK010000033.1"/>
</dbReference>
<dbReference type="InterPro" id="IPR011990">
    <property type="entry name" value="TPR-like_helical_dom_sf"/>
</dbReference>
<feature type="coiled-coil region" evidence="5">
    <location>
        <begin position="420"/>
        <end position="449"/>
    </location>
</feature>
<dbReference type="InterPro" id="IPR036890">
    <property type="entry name" value="HATPase_C_sf"/>
</dbReference>
<keyword evidence="6" id="KW-0812">Transmembrane</keyword>
<dbReference type="SUPFAM" id="SSF55874">
    <property type="entry name" value="ATPase domain of HSP90 chaperone/DNA topoisomerase II/histidine kinase"/>
    <property type="match status" value="1"/>
</dbReference>
<evidence type="ECO:0000256" key="1">
    <source>
        <dbReference type="ARBA" id="ARBA00022679"/>
    </source>
</evidence>
<protein>
    <submittedName>
        <fullName evidence="8">Tetratricopeptide repeat protein</fullName>
    </submittedName>
</protein>
<dbReference type="InterPro" id="IPR005467">
    <property type="entry name" value="His_kinase_dom"/>
</dbReference>
<dbReference type="InterPro" id="IPR050482">
    <property type="entry name" value="Sensor_HK_TwoCompSys"/>
</dbReference>
<keyword evidence="6" id="KW-0472">Membrane</keyword>
<evidence type="ECO:0000256" key="6">
    <source>
        <dbReference type="SAM" id="Phobius"/>
    </source>
</evidence>
<evidence type="ECO:0000259" key="7">
    <source>
        <dbReference type="PROSITE" id="PS50109"/>
    </source>
</evidence>
<keyword evidence="1" id="KW-0808">Transferase</keyword>
<reference evidence="8" key="2">
    <citation type="journal article" date="2022" name="Sci. Total Environ.">
        <title>Prevalence, transmission, and molecular epidemiology of tet(X)-positive bacteria among humans, animals, and environmental niches in China: An epidemiological, and genomic-based study.</title>
        <authorList>
            <person name="Dong N."/>
            <person name="Zeng Y."/>
            <person name="Cai C."/>
            <person name="Sun C."/>
            <person name="Lu J."/>
            <person name="Liu C."/>
            <person name="Zhou H."/>
            <person name="Sun Q."/>
            <person name="Shu L."/>
            <person name="Wang H."/>
            <person name="Wang Y."/>
            <person name="Wang S."/>
            <person name="Wu C."/>
            <person name="Chan E.W."/>
            <person name="Chen G."/>
            <person name="Shen Z."/>
            <person name="Chen S."/>
            <person name="Zhang R."/>
        </authorList>
    </citation>
    <scope>NUCLEOTIDE SEQUENCE</scope>
    <source>
        <strain evidence="8">R1692</strain>
    </source>
</reference>
<evidence type="ECO:0000256" key="5">
    <source>
        <dbReference type="SAM" id="Coils"/>
    </source>
</evidence>
<dbReference type="SMART" id="SM00028">
    <property type="entry name" value="TPR"/>
    <property type="match status" value="4"/>
</dbReference>
<name>A0ABT7NNX8_9SPHI</name>
<dbReference type="InterPro" id="IPR011712">
    <property type="entry name" value="Sig_transdc_His_kin_sub3_dim/P"/>
</dbReference>
<keyword evidence="4" id="KW-0802">TPR repeat</keyword>
<keyword evidence="2" id="KW-0418">Kinase</keyword>
<dbReference type="EMBL" id="JACAGK010000033">
    <property type="protein sequence ID" value="MDM1048959.1"/>
    <property type="molecule type" value="Genomic_DNA"/>
</dbReference>
<dbReference type="PANTHER" id="PTHR24421">
    <property type="entry name" value="NITRATE/NITRITE SENSOR PROTEIN NARX-RELATED"/>
    <property type="match status" value="1"/>
</dbReference>
<evidence type="ECO:0000313" key="9">
    <source>
        <dbReference type="Proteomes" id="UP001170954"/>
    </source>
</evidence>
<dbReference type="PROSITE" id="PS50109">
    <property type="entry name" value="HIS_KIN"/>
    <property type="match status" value="1"/>
</dbReference>
<evidence type="ECO:0000256" key="4">
    <source>
        <dbReference type="PROSITE-ProRule" id="PRU00339"/>
    </source>
</evidence>
<dbReference type="Gene3D" id="1.20.5.1930">
    <property type="match status" value="1"/>
</dbReference>
<dbReference type="Pfam" id="PF07730">
    <property type="entry name" value="HisKA_3"/>
    <property type="match status" value="1"/>
</dbReference>
<dbReference type="Pfam" id="PF02518">
    <property type="entry name" value="HATPase_c"/>
    <property type="match status" value="1"/>
</dbReference>
<sequence>MNWKLLLRGLLQPFIVKLGLILLFIPKATFGQQAIVDSLKRELAKEDISLDKQLEIYDALVYSLWEQDAARGIAYGKKGIDLAKRFDNKKWLSILYSHTAMSYFYLSQYDSAHHYQDLAFEPAQELPSLTPLANAHMNKGSIFKMQDRHPEAIKEYLKALQLFEKEGHEQGRGMALGNISHVYLQLRNFKQAEKYLKESEALAIKNNDQESLGSAAIALTNIYQETDMPKAIEYAKKAVDIFHQIGNKYSEAVALSVLGRCYQETKKFNEAALFTEKGLGLAKDLNYPNLLAQLYVNLSNVRYYQGNYRESDQLAAEATLQDSASVDIKHNVLLNHIRNNMHLGEIEKAEKYIDDYTESIQQFATEEYQSSISDLEIKYETAKKELEITALEKQKQLYIWLGLAIAITLLIALALAFIRYRLAVSKRKLAEQENRRLEQEKQLVAVQATLDGEAAERTRLAKDLHDGLGGMLSAVKLNLPQVKDDAVLEAMDVTRFQTALGMLDQSIQELRRVAHHMMPESLLRYGVKVSLADFCAAIPSCDFHYFGNEVRLPSKMEIMIYRCIHELVNNALKHADASHINVQLVEEADRVSFTVQDDGKGFEQQSEKEGMGLRNIRQRVEAFQGKMNIYSSSEGTEVHVELELNKEGKDD</sequence>
<dbReference type="Gene3D" id="3.30.565.10">
    <property type="entry name" value="Histidine kinase-like ATPase, C-terminal domain"/>
    <property type="match status" value="1"/>
</dbReference>
<keyword evidence="6" id="KW-1133">Transmembrane helix</keyword>
<evidence type="ECO:0000256" key="2">
    <source>
        <dbReference type="ARBA" id="ARBA00022777"/>
    </source>
</evidence>
<evidence type="ECO:0000313" key="8">
    <source>
        <dbReference type="EMBL" id="MDM1048959.1"/>
    </source>
</evidence>
<dbReference type="InterPro" id="IPR003594">
    <property type="entry name" value="HATPase_dom"/>
</dbReference>
<keyword evidence="9" id="KW-1185">Reference proteome</keyword>
<keyword evidence="5" id="KW-0175">Coiled coil</keyword>
<evidence type="ECO:0000256" key="3">
    <source>
        <dbReference type="ARBA" id="ARBA00023012"/>
    </source>
</evidence>
<dbReference type="SUPFAM" id="SSF48452">
    <property type="entry name" value="TPR-like"/>
    <property type="match status" value="2"/>
</dbReference>
<accession>A0ABT7NNX8</accession>
<feature type="domain" description="Histidine kinase" evidence="7">
    <location>
        <begin position="560"/>
        <end position="646"/>
    </location>
</feature>
<dbReference type="InterPro" id="IPR019734">
    <property type="entry name" value="TPR_rpt"/>
</dbReference>
<keyword evidence="3" id="KW-0902">Two-component regulatory system</keyword>
<dbReference type="Pfam" id="PF13424">
    <property type="entry name" value="TPR_12"/>
    <property type="match status" value="1"/>
</dbReference>
<proteinExistence type="predicted"/>
<dbReference type="Gene3D" id="1.25.40.10">
    <property type="entry name" value="Tetratricopeptide repeat domain"/>
    <property type="match status" value="1"/>
</dbReference>
<feature type="repeat" description="TPR" evidence="4">
    <location>
        <begin position="133"/>
        <end position="166"/>
    </location>
</feature>
<gene>
    <name evidence="8" type="ORF">HX018_12010</name>
</gene>
<feature type="coiled-coil region" evidence="5">
    <location>
        <begin position="346"/>
        <end position="392"/>
    </location>
</feature>
<dbReference type="CDD" id="cd16917">
    <property type="entry name" value="HATPase_UhpB-NarQ-NarX-like"/>
    <property type="match status" value="1"/>
</dbReference>